<protein>
    <recommendedName>
        <fullName evidence="3">HutD family protein</fullName>
    </recommendedName>
</protein>
<proteinExistence type="predicted"/>
<accession>A0ABP9L8R3</accession>
<dbReference type="EMBL" id="BAABHW010000002">
    <property type="protein sequence ID" value="GAA5073466.1"/>
    <property type="molecule type" value="Genomic_DNA"/>
</dbReference>
<evidence type="ECO:0008006" key="3">
    <source>
        <dbReference type="Google" id="ProtNLM"/>
    </source>
</evidence>
<keyword evidence="2" id="KW-1185">Reference proteome</keyword>
<gene>
    <name evidence="1" type="ORF">GCM10023209_19410</name>
</gene>
<sequence length="216" mass="23164">MTAEVIAWPDAAFRVASEDWHLSGQTAVAGGGIFSRASYVETENRVWRVTADLMHLTEDHWRTVRAILDEARGRSRILSVPVQGDDPQAGFRTPSTFGGGVTFEDGAGFAAETLAGVTVAVDAPAGATHLQLSVMPSLVAISAMFSLPGDRLYRVAARRPAELVINPPLRVAARAGDPVEFAAPRARMRIDNDAPSLRRVPGLLTAPRQIPLVEAF</sequence>
<reference evidence="2" key="1">
    <citation type="journal article" date="2019" name="Int. J. Syst. Evol. Microbiol.">
        <title>The Global Catalogue of Microorganisms (GCM) 10K type strain sequencing project: providing services to taxonomists for standard genome sequencing and annotation.</title>
        <authorList>
            <consortium name="The Broad Institute Genomics Platform"/>
            <consortium name="The Broad Institute Genome Sequencing Center for Infectious Disease"/>
            <person name="Wu L."/>
            <person name="Ma J."/>
        </authorList>
    </citation>
    <scope>NUCLEOTIDE SEQUENCE [LARGE SCALE GENOMIC DNA]</scope>
    <source>
        <strain evidence="2">JCM 18015</strain>
    </source>
</reference>
<dbReference type="Proteomes" id="UP001499910">
    <property type="component" value="Unassembled WGS sequence"/>
</dbReference>
<name>A0ABP9L8R3_9RHOB</name>
<dbReference type="RefSeq" id="WP_259550460.1">
    <property type="nucleotide sequence ID" value="NZ_BAABHW010000002.1"/>
</dbReference>
<evidence type="ECO:0000313" key="1">
    <source>
        <dbReference type="EMBL" id="GAA5073466.1"/>
    </source>
</evidence>
<evidence type="ECO:0000313" key="2">
    <source>
        <dbReference type="Proteomes" id="UP001499910"/>
    </source>
</evidence>
<comment type="caution">
    <text evidence="1">The sequence shown here is derived from an EMBL/GenBank/DDBJ whole genome shotgun (WGS) entry which is preliminary data.</text>
</comment>
<organism evidence="1 2">
    <name type="scientific">[Roseibacterium] beibuensis</name>
    <dbReference type="NCBI Taxonomy" id="1193142"/>
    <lineage>
        <taxon>Bacteria</taxon>
        <taxon>Pseudomonadati</taxon>
        <taxon>Pseudomonadota</taxon>
        <taxon>Alphaproteobacteria</taxon>
        <taxon>Rhodobacterales</taxon>
        <taxon>Roseobacteraceae</taxon>
        <taxon>Roseicyclus</taxon>
    </lineage>
</organism>